<dbReference type="EMBL" id="AFOY02000019">
    <property type="protein sequence ID" value="EXF92238.1"/>
    <property type="molecule type" value="Genomic_DNA"/>
</dbReference>
<accession>A0A010SM27</accession>
<comment type="caution">
    <text evidence="1">The sequence shown here is derived from an EMBL/GenBank/DDBJ whole genome shotgun (WGS) entry which is preliminary data.</text>
</comment>
<protein>
    <submittedName>
        <fullName evidence="1">Uncharacterized protein</fullName>
    </submittedName>
</protein>
<name>A0A010SM27_PSEFL</name>
<dbReference type="HOGENOM" id="CLU_3010886_0_0_6"/>
<proteinExistence type="predicted"/>
<dbReference type="AlphaFoldDB" id="A0A010SM27"/>
<sequence length="56" mass="6254">MLFHICSTVAFANQIVRLQLTKGSKPLMFKGQNDMAAFLAQSPNPIYRATLKVVFP</sequence>
<gene>
    <name evidence="1" type="ORF">HK44_014665</name>
</gene>
<organism evidence="1 2">
    <name type="scientific">Pseudomonas fluorescens HK44</name>
    <dbReference type="NCBI Taxonomy" id="1042209"/>
    <lineage>
        <taxon>Bacteria</taxon>
        <taxon>Pseudomonadati</taxon>
        <taxon>Pseudomonadota</taxon>
        <taxon>Gammaproteobacteria</taxon>
        <taxon>Pseudomonadales</taxon>
        <taxon>Pseudomonadaceae</taxon>
        <taxon>Pseudomonas</taxon>
    </lineage>
</organism>
<evidence type="ECO:0000313" key="1">
    <source>
        <dbReference type="EMBL" id="EXF92238.1"/>
    </source>
</evidence>
<dbReference type="Proteomes" id="UP000022611">
    <property type="component" value="Unassembled WGS sequence"/>
</dbReference>
<evidence type="ECO:0000313" key="2">
    <source>
        <dbReference type="Proteomes" id="UP000022611"/>
    </source>
</evidence>
<reference evidence="1 2" key="1">
    <citation type="journal article" date="2011" name="J. Bacteriol.">
        <title>Draft genome sequence of the polycyclic aromatic hydrocarbon-degrading, genetically engineered bioluminescent bioreporter Pseudomonas fluorescens HK44.</title>
        <authorList>
            <person name="Chauhan A."/>
            <person name="Layton A.C."/>
            <person name="Williams D.E."/>
            <person name="Smartt A.E."/>
            <person name="Ripp S."/>
            <person name="Karpinets T.V."/>
            <person name="Brown S.D."/>
            <person name="Sayler G.S."/>
        </authorList>
    </citation>
    <scope>NUCLEOTIDE SEQUENCE [LARGE SCALE GENOMIC DNA]</scope>
    <source>
        <strain evidence="1 2">HK44</strain>
    </source>
</reference>